<evidence type="ECO:0000256" key="3">
    <source>
        <dbReference type="ARBA" id="ARBA00022692"/>
    </source>
</evidence>
<keyword evidence="8 9" id="KW-0472">Membrane</keyword>
<dbReference type="NCBIfam" id="TIGR00533">
    <property type="entry name" value="HMG_CoA_R_NADP"/>
    <property type="match status" value="1"/>
</dbReference>
<evidence type="ECO:0000256" key="8">
    <source>
        <dbReference type="ARBA" id="ARBA00023136"/>
    </source>
</evidence>
<dbReference type="GO" id="GO:0008299">
    <property type="term" value="P:isoprenoid biosynthetic process"/>
    <property type="evidence" value="ECO:0007669"/>
    <property type="project" value="InterPro"/>
</dbReference>
<dbReference type="PANTHER" id="PTHR10572">
    <property type="entry name" value="3-HYDROXY-3-METHYLGLUTARYL-COENZYME A REDUCTASE"/>
    <property type="match status" value="1"/>
</dbReference>
<feature type="region of interest" description="Disordered" evidence="10">
    <location>
        <begin position="1086"/>
        <end position="1137"/>
    </location>
</feature>
<dbReference type="FunFam" id="3.30.70.420:FF:000001">
    <property type="entry name" value="3-hydroxy-3-methylglutaryl coenzyme A reductase"/>
    <property type="match status" value="1"/>
</dbReference>
<comment type="subcellular location">
    <subcellularLocation>
        <location evidence="1 9">Endoplasmic reticulum membrane</location>
        <topology evidence="1 9">Multi-pass membrane protein</topology>
    </subcellularLocation>
</comment>
<feature type="transmembrane region" description="Helical" evidence="9">
    <location>
        <begin position="324"/>
        <end position="349"/>
    </location>
</feature>
<comment type="caution">
    <text evidence="12">The sequence shown here is derived from an EMBL/GenBank/DDBJ whole genome shotgun (WGS) entry which is preliminary data.</text>
</comment>
<feature type="transmembrane region" description="Helical" evidence="9">
    <location>
        <begin position="184"/>
        <end position="202"/>
    </location>
</feature>
<evidence type="ECO:0000256" key="9">
    <source>
        <dbReference type="RuleBase" id="RU361219"/>
    </source>
</evidence>
<dbReference type="InterPro" id="IPR002202">
    <property type="entry name" value="HMG_CoA_Rdtase"/>
</dbReference>
<dbReference type="SUPFAM" id="SSF55035">
    <property type="entry name" value="NAD-binding domain of HMG-CoA reductase"/>
    <property type="match status" value="1"/>
</dbReference>
<dbReference type="PANTHER" id="PTHR10572:SF24">
    <property type="entry name" value="3-HYDROXY-3-METHYLGLUTARYL-COENZYME A REDUCTASE"/>
    <property type="match status" value="1"/>
</dbReference>
<accession>A0AAD6V379</accession>
<dbReference type="PROSITE" id="PS00318">
    <property type="entry name" value="HMG_COA_REDUCTASE_2"/>
    <property type="match status" value="1"/>
</dbReference>
<dbReference type="InterPro" id="IPR004554">
    <property type="entry name" value="HMG_CoA_Rdtase_eu_arc"/>
</dbReference>
<dbReference type="InterPro" id="IPR009029">
    <property type="entry name" value="HMG_CoA_Rdtase_sub-bd_dom_sf"/>
</dbReference>
<dbReference type="InterPro" id="IPR009023">
    <property type="entry name" value="HMG_CoA_Rdtase_NAD(P)-bd_sf"/>
</dbReference>
<sequence>MRPILKPLAIHAAYSPIETIVFLTVVGTIAYLRVLNAVKHSAFLAPAAPVRPAYARYTDVWLPVSEAIWSLEDDATRIDLQQIIFPAPHLDRESLENITTHIGAAHPGFSHLETAPDVWTQTIQVPEDFSLRSLPSDSWSVAQEADISGEPIAQMQSGRWFAYALKVLVVRFYDLAKKTPTPDILAILSGYILMHYTFFLLISRSRALGSSFFLPLAILSSSVLALLLALPVAMLLRIPMHPVFLTEALPFFLCTVGFDKPLRLARAVFTHPRALRPVSTPAGEVILDALSATYYPIVRDYILEIAVLVIGASSRVAGLSEVCALAALLLALDCLMMCTFLAAILCVMVEVRRLPPSAAPRPSLWSHVLGPKGTLLRPRGSLASSTEKSKPAEPENPVARLKLLLLAAFLGLHVLNLLAPFARSPPPRPAPPATTPLDWTLLARLTPVPAADMVEPLLVRLRPAVTMRPARAWPLGAHIDTALSAWTHLIGDPVFSKGIVAVLAISVLLNAYLIRGVARAAAAGAGVVRFDGEAKDEAKAEAKPEKKELEQDSWAREVAAATAPAALAPQRPAPISAPMPIPTVHAQTPVPSAGIVPTFSLEDVNRRLRARGRGQRSRTPGPSRRIVFDADDADSEFSEETDVEAERQPRPLLELIELMDRTPKEMGLRDMNDEEVVLLAQNGKIAAYALEKVLAPAQEPAGLERAVRVRRALISRASLTETLETSAIPFENYDYGKVLGACCENVVGYVPLPLGVAGPLSIDGVSFHIPMATAEGTLVASTSRGCKALNAGGGVTTVLTQDAMTRGPAIDFPSIVEAARAKAWVASPEGYAALKTAFESTSRFARLTSLKTAMAGRTLFVRFATATGDAMGMNMISKGTEKALEVLQVEFPEMVVLALSGNYCTDKKPSAINWIEGRGKSVVAEAVIPGRVVKGVLKTTVEALCNLNVKKNLVGSAMAGSIGGFNAHAANILTAIFLATGQDPAQNVESSNCMTLMEPTNDGQDLLMTVSMPCIEVGTVGGGTVLTPQGAVLEMLGLRGAHPTRPGQNAQGLARLIAAAVMAGELSLLSALAAGHLIRAHMVHNRSTPPTPAITRPGTPGLGSPAVGQLLDSKSREINASLTPSSSTASLPPYSRT</sequence>
<keyword evidence="4 9" id="KW-0256">Endoplasmic reticulum</keyword>
<proteinExistence type="inferred from homology"/>
<dbReference type="GO" id="GO:0006696">
    <property type="term" value="P:ergosterol biosynthetic process"/>
    <property type="evidence" value="ECO:0007669"/>
    <property type="project" value="TreeGrafter"/>
</dbReference>
<keyword evidence="3 9" id="KW-0812">Transmembrane</keyword>
<organism evidence="12 13">
    <name type="scientific">Mycena pura</name>
    <dbReference type="NCBI Taxonomy" id="153505"/>
    <lineage>
        <taxon>Eukaryota</taxon>
        <taxon>Fungi</taxon>
        <taxon>Dikarya</taxon>
        <taxon>Basidiomycota</taxon>
        <taxon>Agaricomycotina</taxon>
        <taxon>Agaricomycetes</taxon>
        <taxon>Agaricomycetidae</taxon>
        <taxon>Agaricales</taxon>
        <taxon>Marasmiineae</taxon>
        <taxon>Mycenaceae</taxon>
        <taxon>Mycena</taxon>
    </lineage>
</organism>
<feature type="compositionally biased region" description="Low complexity" evidence="10">
    <location>
        <begin position="1120"/>
        <end position="1137"/>
    </location>
</feature>
<dbReference type="FunFam" id="3.90.770.10:FF:000001">
    <property type="entry name" value="3-hydroxy-3-methylglutaryl coenzyme A reductase"/>
    <property type="match status" value="1"/>
</dbReference>
<feature type="transmembrane region" description="Helical" evidence="9">
    <location>
        <begin position="12"/>
        <end position="32"/>
    </location>
</feature>
<dbReference type="EMBL" id="JARJCW010000058">
    <property type="protein sequence ID" value="KAJ7201640.1"/>
    <property type="molecule type" value="Genomic_DNA"/>
</dbReference>
<dbReference type="InterPro" id="IPR023282">
    <property type="entry name" value="HMG_CoA_Rdtase_N"/>
</dbReference>
<dbReference type="Proteomes" id="UP001219525">
    <property type="component" value="Unassembled WGS sequence"/>
</dbReference>
<dbReference type="Gene3D" id="3.90.770.10">
    <property type="entry name" value="3-hydroxy-3-methylglutaryl-coenzyme A Reductase, Chain A, domain 2"/>
    <property type="match status" value="1"/>
</dbReference>
<protein>
    <recommendedName>
        <fullName evidence="9">3-hydroxy-3-methylglutaryl coenzyme A reductase</fullName>
        <shortName evidence="9">HMG-CoA reductase</shortName>
        <ecNumber evidence="9">1.1.1.34</ecNumber>
    </recommendedName>
</protein>
<feature type="transmembrane region" description="Helical" evidence="9">
    <location>
        <begin position="214"/>
        <end position="236"/>
    </location>
</feature>
<dbReference type="Gene3D" id="3.30.70.420">
    <property type="entry name" value="Hydroxymethylglutaryl-CoA reductase, class I/II, NAD/NADP-binding domain"/>
    <property type="match status" value="1"/>
</dbReference>
<evidence type="ECO:0000256" key="2">
    <source>
        <dbReference type="ARBA" id="ARBA00007661"/>
    </source>
</evidence>
<comment type="similarity">
    <text evidence="2 9">Belongs to the HMG-CoA reductase family.</text>
</comment>
<dbReference type="PROSITE" id="PS00066">
    <property type="entry name" value="HMG_COA_REDUCTASE_1"/>
    <property type="match status" value="1"/>
</dbReference>
<evidence type="ECO:0000313" key="12">
    <source>
        <dbReference type="EMBL" id="KAJ7201640.1"/>
    </source>
</evidence>
<evidence type="ECO:0000256" key="4">
    <source>
        <dbReference type="ARBA" id="ARBA00022824"/>
    </source>
</evidence>
<dbReference type="GO" id="GO:0005789">
    <property type="term" value="C:endoplasmic reticulum membrane"/>
    <property type="evidence" value="ECO:0007669"/>
    <property type="project" value="UniProtKB-SubCell"/>
</dbReference>
<evidence type="ECO:0000259" key="11">
    <source>
        <dbReference type="PROSITE" id="PS50156"/>
    </source>
</evidence>
<feature type="domain" description="SSD" evidence="11">
    <location>
        <begin position="183"/>
        <end position="347"/>
    </location>
</feature>
<dbReference type="InterPro" id="IPR053958">
    <property type="entry name" value="HMGCR/SNAP/NPC1-like_SSD"/>
</dbReference>
<dbReference type="InterPro" id="IPR023074">
    <property type="entry name" value="HMG_CoA_Rdtase_cat_sf"/>
</dbReference>
<dbReference type="InterPro" id="IPR023076">
    <property type="entry name" value="HMG_CoA_Rdtase_CS"/>
</dbReference>
<dbReference type="Pfam" id="PF12349">
    <property type="entry name" value="Sterol-sensing"/>
    <property type="match status" value="1"/>
</dbReference>
<keyword evidence="6 9" id="KW-1133">Transmembrane helix</keyword>
<dbReference type="CDD" id="cd00643">
    <property type="entry name" value="HMG-CoA_reductase_classI"/>
    <property type="match status" value="1"/>
</dbReference>
<keyword evidence="13" id="KW-1185">Reference proteome</keyword>
<keyword evidence="7 9" id="KW-0560">Oxidoreductase</keyword>
<dbReference type="Gene3D" id="1.10.3270.10">
    <property type="entry name" value="HMGR, N-terminal domain"/>
    <property type="match status" value="1"/>
</dbReference>
<dbReference type="PROSITE" id="PS50156">
    <property type="entry name" value="SSD"/>
    <property type="match status" value="1"/>
</dbReference>
<dbReference type="AlphaFoldDB" id="A0AAD6V379"/>
<evidence type="ECO:0000256" key="6">
    <source>
        <dbReference type="ARBA" id="ARBA00022989"/>
    </source>
</evidence>
<evidence type="ECO:0000256" key="10">
    <source>
        <dbReference type="SAM" id="MobiDB-lite"/>
    </source>
</evidence>
<reference evidence="12" key="1">
    <citation type="submission" date="2023-03" db="EMBL/GenBank/DDBJ databases">
        <title>Massive genome expansion in bonnet fungi (Mycena s.s.) driven by repeated elements and novel gene families across ecological guilds.</title>
        <authorList>
            <consortium name="Lawrence Berkeley National Laboratory"/>
            <person name="Harder C.B."/>
            <person name="Miyauchi S."/>
            <person name="Viragh M."/>
            <person name="Kuo A."/>
            <person name="Thoen E."/>
            <person name="Andreopoulos B."/>
            <person name="Lu D."/>
            <person name="Skrede I."/>
            <person name="Drula E."/>
            <person name="Henrissat B."/>
            <person name="Morin E."/>
            <person name="Kohler A."/>
            <person name="Barry K."/>
            <person name="LaButti K."/>
            <person name="Morin E."/>
            <person name="Salamov A."/>
            <person name="Lipzen A."/>
            <person name="Mereny Z."/>
            <person name="Hegedus B."/>
            <person name="Baldrian P."/>
            <person name="Stursova M."/>
            <person name="Weitz H."/>
            <person name="Taylor A."/>
            <person name="Grigoriev I.V."/>
            <person name="Nagy L.G."/>
            <person name="Martin F."/>
            <person name="Kauserud H."/>
        </authorList>
    </citation>
    <scope>NUCLEOTIDE SEQUENCE</scope>
    <source>
        <strain evidence="12">9144</strain>
    </source>
</reference>
<dbReference type="InterPro" id="IPR000731">
    <property type="entry name" value="SSD"/>
</dbReference>
<dbReference type="FunFam" id="1.10.3270.10:FF:000001">
    <property type="entry name" value="3-hydroxy-3-methylglutaryl coenzyme A reductase"/>
    <property type="match status" value="1"/>
</dbReference>
<dbReference type="Pfam" id="PF00368">
    <property type="entry name" value="HMG-CoA_red"/>
    <property type="match status" value="1"/>
</dbReference>
<dbReference type="PRINTS" id="PR00071">
    <property type="entry name" value="HMGCOARDTASE"/>
</dbReference>
<dbReference type="GO" id="GO:0005778">
    <property type="term" value="C:peroxisomal membrane"/>
    <property type="evidence" value="ECO:0007669"/>
    <property type="project" value="TreeGrafter"/>
</dbReference>
<dbReference type="EC" id="1.1.1.34" evidence="9"/>
<dbReference type="GO" id="GO:0004420">
    <property type="term" value="F:hydroxymethylglutaryl-CoA reductase (NADPH) activity"/>
    <property type="evidence" value="ECO:0007669"/>
    <property type="project" value="UniProtKB-EC"/>
</dbReference>
<dbReference type="GO" id="GO:0015936">
    <property type="term" value="P:coenzyme A metabolic process"/>
    <property type="evidence" value="ECO:0007669"/>
    <property type="project" value="InterPro"/>
</dbReference>
<dbReference type="SUPFAM" id="SSF56542">
    <property type="entry name" value="Substrate-binding domain of HMG-CoA reductase"/>
    <property type="match status" value="1"/>
</dbReference>
<evidence type="ECO:0000256" key="5">
    <source>
        <dbReference type="ARBA" id="ARBA00022857"/>
    </source>
</evidence>
<evidence type="ECO:0000256" key="1">
    <source>
        <dbReference type="ARBA" id="ARBA00004477"/>
    </source>
</evidence>
<keyword evidence="5 9" id="KW-0521">NADP</keyword>
<comment type="pathway">
    <text evidence="9">Metabolic intermediate biosynthesis; (R)-mevalonate biosynthesis; (R)-mevalonate from acetyl-CoA: step 3/3.</text>
</comment>
<comment type="catalytic activity">
    <reaction evidence="9">
        <text>(R)-mevalonate + 2 NADP(+) + CoA = (3S)-3-hydroxy-3-methylglutaryl-CoA + 2 NADPH + 2 H(+)</text>
        <dbReference type="Rhea" id="RHEA:15989"/>
        <dbReference type="ChEBI" id="CHEBI:15378"/>
        <dbReference type="ChEBI" id="CHEBI:36464"/>
        <dbReference type="ChEBI" id="CHEBI:43074"/>
        <dbReference type="ChEBI" id="CHEBI:57287"/>
        <dbReference type="ChEBI" id="CHEBI:57783"/>
        <dbReference type="ChEBI" id="CHEBI:58349"/>
        <dbReference type="EC" id="1.1.1.34"/>
    </reaction>
</comment>
<name>A0AAD6V379_9AGAR</name>
<evidence type="ECO:0000256" key="7">
    <source>
        <dbReference type="ARBA" id="ARBA00023002"/>
    </source>
</evidence>
<gene>
    <name evidence="12" type="ORF">GGX14DRAFT_655641</name>
</gene>
<dbReference type="PROSITE" id="PS01192">
    <property type="entry name" value="HMG_COA_REDUCTASE_3"/>
    <property type="match status" value="1"/>
</dbReference>
<evidence type="ECO:0000313" key="13">
    <source>
        <dbReference type="Proteomes" id="UP001219525"/>
    </source>
</evidence>
<dbReference type="PROSITE" id="PS50065">
    <property type="entry name" value="HMG_COA_REDUCTASE_4"/>
    <property type="match status" value="1"/>
</dbReference>